<dbReference type="Proteomes" id="UP000230423">
    <property type="component" value="Unassembled WGS sequence"/>
</dbReference>
<sequence>SSLDLMMYVRHRQGFLKCSHSFTVNVILFPLPPSKSVCQFHQRKCLLENDVHVYKSLYEGLLEFQKRLDTIWNKSRWISRIASEAREKRISPPTKAIPLSRFLTPIERRPSEDSAQKTDTFVMKAEDSGCSQKGSPEPLMRPLRRIPTDLDW</sequence>
<evidence type="ECO:0000256" key="1">
    <source>
        <dbReference type="SAM" id="MobiDB-lite"/>
    </source>
</evidence>
<feature type="non-terminal residue" evidence="2">
    <location>
        <position position="1"/>
    </location>
</feature>
<proteinExistence type="predicted"/>
<gene>
    <name evidence="2" type="ORF">TELCIR_13665</name>
</gene>
<name>A0A2G9U371_TELCI</name>
<evidence type="ECO:0000313" key="3">
    <source>
        <dbReference type="Proteomes" id="UP000230423"/>
    </source>
</evidence>
<dbReference type="AlphaFoldDB" id="A0A2G9U371"/>
<keyword evidence="3" id="KW-1185">Reference proteome</keyword>
<dbReference type="OrthoDB" id="2428204at2759"/>
<feature type="compositionally biased region" description="Basic and acidic residues" evidence="1">
    <location>
        <begin position="106"/>
        <end position="116"/>
    </location>
</feature>
<reference evidence="2 3" key="1">
    <citation type="submission" date="2015-09" db="EMBL/GenBank/DDBJ databases">
        <title>Draft genome of the parasitic nematode Teladorsagia circumcincta isolate WARC Sus (inbred).</title>
        <authorList>
            <person name="Mitreva M."/>
        </authorList>
    </citation>
    <scope>NUCLEOTIDE SEQUENCE [LARGE SCALE GENOMIC DNA]</scope>
    <source>
        <strain evidence="2 3">S</strain>
    </source>
</reference>
<organism evidence="2 3">
    <name type="scientific">Teladorsagia circumcincta</name>
    <name type="common">Brown stomach worm</name>
    <name type="synonym">Ostertagia circumcincta</name>
    <dbReference type="NCBI Taxonomy" id="45464"/>
    <lineage>
        <taxon>Eukaryota</taxon>
        <taxon>Metazoa</taxon>
        <taxon>Ecdysozoa</taxon>
        <taxon>Nematoda</taxon>
        <taxon>Chromadorea</taxon>
        <taxon>Rhabditida</taxon>
        <taxon>Rhabditina</taxon>
        <taxon>Rhabditomorpha</taxon>
        <taxon>Strongyloidea</taxon>
        <taxon>Trichostrongylidae</taxon>
        <taxon>Teladorsagia</taxon>
    </lineage>
</organism>
<evidence type="ECO:0000313" key="2">
    <source>
        <dbReference type="EMBL" id="PIO64697.1"/>
    </source>
</evidence>
<protein>
    <submittedName>
        <fullName evidence="2">Uncharacterized protein</fullName>
    </submittedName>
</protein>
<feature type="region of interest" description="Disordered" evidence="1">
    <location>
        <begin position="106"/>
        <end position="152"/>
    </location>
</feature>
<dbReference type="EMBL" id="KZ349659">
    <property type="protein sequence ID" value="PIO64697.1"/>
    <property type="molecule type" value="Genomic_DNA"/>
</dbReference>
<accession>A0A2G9U371</accession>